<dbReference type="RefSeq" id="WP_066059575.1">
    <property type="nucleotide sequence ID" value="NZ_JBHUNF010000002.1"/>
</dbReference>
<reference evidence="3" key="1">
    <citation type="journal article" date="2019" name="Int. J. Syst. Evol. Microbiol.">
        <title>The Global Catalogue of Microorganisms (GCM) 10K type strain sequencing project: providing services to taxonomists for standard genome sequencing and annotation.</title>
        <authorList>
            <consortium name="The Broad Institute Genomics Platform"/>
            <consortium name="The Broad Institute Genome Sequencing Center for Infectious Disease"/>
            <person name="Wu L."/>
            <person name="Ma J."/>
        </authorList>
    </citation>
    <scope>NUCLEOTIDE SEQUENCE [LARGE SCALE GENOMIC DNA]</scope>
    <source>
        <strain evidence="3">TISTR 1511</strain>
    </source>
</reference>
<name>A0ABW5RHS4_9MICO</name>
<proteinExistence type="predicted"/>
<dbReference type="EMBL" id="JBHUNF010000002">
    <property type="protein sequence ID" value="MFD2674642.1"/>
    <property type="molecule type" value="Genomic_DNA"/>
</dbReference>
<evidence type="ECO:0000313" key="2">
    <source>
        <dbReference type="EMBL" id="MFD2674642.1"/>
    </source>
</evidence>
<sequence>MSDSDNRTLPEGLPEWVAQISPALGLRADEVPTADLLSLTGVVAHGVVRPAAPITSFIMGLVLGRGTVSSYAEADAIVREFVETHEDVNG</sequence>
<evidence type="ECO:0000313" key="3">
    <source>
        <dbReference type="Proteomes" id="UP001597453"/>
    </source>
</evidence>
<accession>A0ABW5RHS4</accession>
<dbReference type="InterPro" id="IPR045598">
    <property type="entry name" value="DUF6457"/>
</dbReference>
<evidence type="ECO:0000259" key="1">
    <source>
        <dbReference type="Pfam" id="PF20058"/>
    </source>
</evidence>
<dbReference type="Pfam" id="PF20058">
    <property type="entry name" value="DUF6457"/>
    <property type="match status" value="1"/>
</dbReference>
<comment type="caution">
    <text evidence="2">The sequence shown here is derived from an EMBL/GenBank/DDBJ whole genome shotgun (WGS) entry which is preliminary data.</text>
</comment>
<gene>
    <name evidence="2" type="ORF">ACFSUQ_04915</name>
</gene>
<organism evidence="2 3">
    <name type="scientific">Gulosibacter bifidus</name>
    <dbReference type="NCBI Taxonomy" id="272239"/>
    <lineage>
        <taxon>Bacteria</taxon>
        <taxon>Bacillati</taxon>
        <taxon>Actinomycetota</taxon>
        <taxon>Actinomycetes</taxon>
        <taxon>Micrococcales</taxon>
        <taxon>Microbacteriaceae</taxon>
        <taxon>Gulosibacter</taxon>
    </lineage>
</organism>
<keyword evidence="3" id="KW-1185">Reference proteome</keyword>
<feature type="domain" description="DUF6457" evidence="1">
    <location>
        <begin position="10"/>
        <end position="85"/>
    </location>
</feature>
<protein>
    <submittedName>
        <fullName evidence="2">DUF6457 domain-containing protein</fullName>
    </submittedName>
</protein>
<dbReference type="Proteomes" id="UP001597453">
    <property type="component" value="Unassembled WGS sequence"/>
</dbReference>